<feature type="domain" description="F-box" evidence="1">
    <location>
        <begin position="3"/>
        <end position="52"/>
    </location>
</feature>
<organism evidence="2 3">
    <name type="scientific">Oculimacula yallundae</name>
    <dbReference type="NCBI Taxonomy" id="86028"/>
    <lineage>
        <taxon>Eukaryota</taxon>
        <taxon>Fungi</taxon>
        <taxon>Dikarya</taxon>
        <taxon>Ascomycota</taxon>
        <taxon>Pezizomycotina</taxon>
        <taxon>Leotiomycetes</taxon>
        <taxon>Helotiales</taxon>
        <taxon>Ploettnerulaceae</taxon>
        <taxon>Oculimacula</taxon>
    </lineage>
</organism>
<dbReference type="InterPro" id="IPR032675">
    <property type="entry name" value="LRR_dom_sf"/>
</dbReference>
<dbReference type="Gene3D" id="3.80.10.10">
    <property type="entry name" value="Ribonuclease Inhibitor"/>
    <property type="match status" value="1"/>
</dbReference>
<comment type="caution">
    <text evidence="2">The sequence shown here is derived from an EMBL/GenBank/DDBJ whole genome shotgun (WGS) entry which is preliminary data.</text>
</comment>
<dbReference type="InterPro" id="IPR036047">
    <property type="entry name" value="F-box-like_dom_sf"/>
</dbReference>
<proteinExistence type="predicted"/>
<dbReference type="SUPFAM" id="SSF81383">
    <property type="entry name" value="F-box domain"/>
    <property type="match status" value="1"/>
</dbReference>
<dbReference type="Proteomes" id="UP001595075">
    <property type="component" value="Unassembled WGS sequence"/>
</dbReference>
<accession>A0ABR4CRN6</accession>
<reference evidence="2 3" key="1">
    <citation type="journal article" date="2024" name="Commun. Biol.">
        <title>Comparative genomic analysis of thermophilic fungi reveals convergent evolutionary adaptations and gene losses.</title>
        <authorList>
            <person name="Steindorff A.S."/>
            <person name="Aguilar-Pontes M.V."/>
            <person name="Robinson A.J."/>
            <person name="Andreopoulos B."/>
            <person name="LaButti K."/>
            <person name="Kuo A."/>
            <person name="Mondo S."/>
            <person name="Riley R."/>
            <person name="Otillar R."/>
            <person name="Haridas S."/>
            <person name="Lipzen A."/>
            <person name="Grimwood J."/>
            <person name="Schmutz J."/>
            <person name="Clum A."/>
            <person name="Reid I.D."/>
            <person name="Moisan M.C."/>
            <person name="Butler G."/>
            <person name="Nguyen T.T.M."/>
            <person name="Dewar K."/>
            <person name="Conant G."/>
            <person name="Drula E."/>
            <person name="Henrissat B."/>
            <person name="Hansel C."/>
            <person name="Singer S."/>
            <person name="Hutchinson M.I."/>
            <person name="de Vries R.P."/>
            <person name="Natvig D.O."/>
            <person name="Powell A.J."/>
            <person name="Tsang A."/>
            <person name="Grigoriev I.V."/>
        </authorList>
    </citation>
    <scope>NUCLEOTIDE SEQUENCE [LARGE SCALE GENOMIC DNA]</scope>
    <source>
        <strain evidence="2 3">CBS 494.80</strain>
    </source>
</reference>
<name>A0ABR4CRN6_9HELO</name>
<evidence type="ECO:0000313" key="2">
    <source>
        <dbReference type="EMBL" id="KAL2071866.1"/>
    </source>
</evidence>
<evidence type="ECO:0000313" key="3">
    <source>
        <dbReference type="Proteomes" id="UP001595075"/>
    </source>
</evidence>
<protein>
    <recommendedName>
        <fullName evidence="1">F-box domain-containing protein</fullName>
    </recommendedName>
</protein>
<keyword evidence="3" id="KW-1185">Reference proteome</keyword>
<dbReference type="InterPro" id="IPR001810">
    <property type="entry name" value="F-box_dom"/>
</dbReference>
<evidence type="ECO:0000259" key="1">
    <source>
        <dbReference type="Pfam" id="PF12937"/>
    </source>
</evidence>
<dbReference type="CDD" id="cd09917">
    <property type="entry name" value="F-box_SF"/>
    <property type="match status" value="1"/>
</dbReference>
<dbReference type="EMBL" id="JAZHXI010000005">
    <property type="protein sequence ID" value="KAL2071866.1"/>
    <property type="molecule type" value="Genomic_DNA"/>
</dbReference>
<gene>
    <name evidence="2" type="ORF">VTL71DRAFT_13101</name>
</gene>
<dbReference type="Pfam" id="PF12937">
    <property type="entry name" value="F-box-like"/>
    <property type="match status" value="1"/>
</dbReference>
<sequence length="582" mass="66329">MAFQQLPTEVLQEIISYFPTNPSDRKDLLNCSRVCQSLWEAATALIYRDIDLKTTEYPGDEINEKNVRRQARLLKSIAENLKLGALVKSFYDHEEPYGMYREPAYVTPDIDLMLDAAKNMTRLSAASLATEHLSDWIIMNLPSFDSLSNLKVDGFVPSKLIWRNLPTSLKSLQWSIGDLNRDQVLAVDAVVEASFLLKVVEETCPHLESFDISFTRESKNFPTKISPEIIKEYSTLPPTTYAKLTRLRHFGFNHIPYREEQQESLARAFVLDIVRRYSQTLTSIAIPGSSFAWTRSQLDFVLEVCAEIPSLLELKLSPDPGDHGTKLTPSVALRELITSPATAKMEKFSTRCIEGPFSAELGQLFSPWKNLRFLHVGDEDIAGGPYGDDGRPQFDLYRPHILAFVQNLPDSLRELYLEINGEGVTCDEDEDFDYLAYGFDTGTDIFNALTRLHTCDIHAWISNVDGGLGMILPEKGVFFRRLGNPAATSPKEKIIWTSRMDQLYQEENILVKKNSARVTNEAFEGEDAKEVWLDGLAFGPEFTRRVGTQRGKQNWRPDQSWPFCKDVVQNRIKGYEMWRTRH</sequence>